<evidence type="ECO:0000256" key="1">
    <source>
        <dbReference type="ARBA" id="ARBA00009998"/>
    </source>
</evidence>
<dbReference type="GO" id="GO:0009318">
    <property type="term" value="C:exodeoxyribonuclease VII complex"/>
    <property type="evidence" value="ECO:0007669"/>
    <property type="project" value="InterPro"/>
</dbReference>
<keyword evidence="5" id="KW-0269">Exonuclease</keyword>
<reference evidence="6 7" key="1">
    <citation type="journal article" date="2018" name="Elife">
        <title>Discovery and characterization of a prevalent human gut bacterial enzyme sufficient for the inactivation of a family of plant toxins.</title>
        <authorList>
            <person name="Koppel N."/>
            <person name="Bisanz J.E."/>
            <person name="Pandelia M.E."/>
            <person name="Turnbaugh P.J."/>
            <person name="Balskus E.P."/>
        </authorList>
    </citation>
    <scope>NUCLEOTIDE SEQUENCE [LARGE SCALE GENOMIC DNA]</scope>
    <source>
        <strain evidence="6 7">OB21 GAM31</strain>
    </source>
</reference>
<proteinExistence type="inferred from homology"/>
<dbReference type="GO" id="GO:0008855">
    <property type="term" value="F:exodeoxyribonuclease VII activity"/>
    <property type="evidence" value="ECO:0007669"/>
    <property type="project" value="InterPro"/>
</dbReference>
<sequence length="72" mass="7903">MGLESLDREAFTQIRDRLDEIATQVRGDDMPLDAALDLYDEAVKLGMKATELLETLDASDSDAPSSEGAMQR</sequence>
<keyword evidence="2" id="KW-0963">Cytoplasm</keyword>
<protein>
    <submittedName>
        <fullName evidence="6">Uncharacterized protein</fullName>
    </submittedName>
</protein>
<accession>A0A369LM50</accession>
<dbReference type="GO" id="GO:0006308">
    <property type="term" value="P:DNA catabolic process"/>
    <property type="evidence" value="ECO:0007669"/>
    <property type="project" value="InterPro"/>
</dbReference>
<comment type="similarity">
    <text evidence="1">Belongs to the XseB family.</text>
</comment>
<dbReference type="Proteomes" id="UP000253975">
    <property type="component" value="Unassembled WGS sequence"/>
</dbReference>
<dbReference type="RefSeq" id="WP_114614826.1">
    <property type="nucleotide sequence ID" value="NZ_CALIRK010000023.1"/>
</dbReference>
<dbReference type="EMBL" id="PPTO01000002">
    <property type="protein sequence ID" value="RDB60643.1"/>
    <property type="molecule type" value="Genomic_DNA"/>
</dbReference>
<evidence type="ECO:0000313" key="7">
    <source>
        <dbReference type="Proteomes" id="UP000253975"/>
    </source>
</evidence>
<dbReference type="SUPFAM" id="SSF116842">
    <property type="entry name" value="XseB-like"/>
    <property type="match status" value="1"/>
</dbReference>
<evidence type="ECO:0000256" key="2">
    <source>
        <dbReference type="ARBA" id="ARBA00022490"/>
    </source>
</evidence>
<keyword evidence="4" id="KW-0378">Hydrolase</keyword>
<evidence type="ECO:0000313" key="6">
    <source>
        <dbReference type="EMBL" id="RDB60643.1"/>
    </source>
</evidence>
<dbReference type="Gene3D" id="1.10.287.1040">
    <property type="entry name" value="Exonuclease VII, small subunit"/>
    <property type="match status" value="1"/>
</dbReference>
<organism evidence="6 7">
    <name type="scientific">Slackia isoflavoniconvertens</name>
    <dbReference type="NCBI Taxonomy" id="572010"/>
    <lineage>
        <taxon>Bacteria</taxon>
        <taxon>Bacillati</taxon>
        <taxon>Actinomycetota</taxon>
        <taxon>Coriobacteriia</taxon>
        <taxon>Eggerthellales</taxon>
        <taxon>Eggerthellaceae</taxon>
        <taxon>Slackia</taxon>
    </lineage>
</organism>
<dbReference type="Pfam" id="PF02609">
    <property type="entry name" value="Exonuc_VII_S"/>
    <property type="match status" value="1"/>
</dbReference>
<gene>
    <name evidence="6" type="ORF">C1881_01815</name>
</gene>
<dbReference type="AlphaFoldDB" id="A0A369LM50"/>
<evidence type="ECO:0000256" key="3">
    <source>
        <dbReference type="ARBA" id="ARBA00022722"/>
    </source>
</evidence>
<dbReference type="InterPro" id="IPR037004">
    <property type="entry name" value="Exonuc_VII_ssu_sf"/>
</dbReference>
<evidence type="ECO:0000256" key="5">
    <source>
        <dbReference type="ARBA" id="ARBA00022839"/>
    </source>
</evidence>
<name>A0A369LM50_9ACTN</name>
<keyword evidence="3" id="KW-0540">Nuclease</keyword>
<dbReference type="InterPro" id="IPR003761">
    <property type="entry name" value="Exonuc_VII_S"/>
</dbReference>
<comment type="caution">
    <text evidence="6">The sequence shown here is derived from an EMBL/GenBank/DDBJ whole genome shotgun (WGS) entry which is preliminary data.</text>
</comment>
<evidence type="ECO:0000256" key="4">
    <source>
        <dbReference type="ARBA" id="ARBA00022801"/>
    </source>
</evidence>